<keyword evidence="2" id="KW-0326">Glycosidase</keyword>
<organism evidence="4 5">
    <name type="scientific">Sphingomonas oligophenolica</name>
    <dbReference type="NCBI Taxonomy" id="301154"/>
    <lineage>
        <taxon>Bacteria</taxon>
        <taxon>Pseudomonadati</taxon>
        <taxon>Pseudomonadota</taxon>
        <taxon>Alphaproteobacteria</taxon>
        <taxon>Sphingomonadales</taxon>
        <taxon>Sphingomonadaceae</taxon>
        <taxon>Sphingomonas</taxon>
    </lineage>
</organism>
<proteinExistence type="predicted"/>
<dbReference type="Gene3D" id="3.90.245.10">
    <property type="entry name" value="Ribonucleoside hydrolase-like"/>
    <property type="match status" value="1"/>
</dbReference>
<dbReference type="EMBL" id="JBDIME010000015">
    <property type="protein sequence ID" value="MEN2791248.1"/>
    <property type="molecule type" value="Genomic_DNA"/>
</dbReference>
<accession>A0ABU9Y627</accession>
<evidence type="ECO:0000313" key="4">
    <source>
        <dbReference type="EMBL" id="MEN2791248.1"/>
    </source>
</evidence>
<dbReference type="GO" id="GO:0016787">
    <property type="term" value="F:hydrolase activity"/>
    <property type="evidence" value="ECO:0007669"/>
    <property type="project" value="UniProtKB-KW"/>
</dbReference>
<evidence type="ECO:0000313" key="5">
    <source>
        <dbReference type="Proteomes" id="UP001419910"/>
    </source>
</evidence>
<dbReference type="Pfam" id="PF01156">
    <property type="entry name" value="IU_nuc_hydro"/>
    <property type="match status" value="1"/>
</dbReference>
<dbReference type="Proteomes" id="UP001419910">
    <property type="component" value="Unassembled WGS sequence"/>
</dbReference>
<feature type="domain" description="Inosine/uridine-preferring nucleoside hydrolase" evidence="3">
    <location>
        <begin position="7"/>
        <end position="314"/>
    </location>
</feature>
<sequence length="323" mass="34571">MSQPIPVLIDTDVNIDDWMAILFLMQHPGVTVIGISTTGCGVAHLTPAGRNVRDLLMLTAAPDTPVASGTSAPLIYSNIFPNSIRIPADTLFGLTLPTNPAALDPRPAATFLYETLRDSPEPVTILSIGGLTNPGTLVRDHPDILPKIARIVVMGGAIDVPGNVQSVDGDYLNRVAEWNIFLDVLGAKAVFECGVPITLVPLDASQFVPMDKAFYNRFAAAATSPAARFVHDALTADLSFVTSGGFYFWDPLAAAILVDPSLAVSASPPSPRSMILSVVQELDEEDDRSGQLVPAAFGPSIEVAMWADKDRFYDQFIDILNRV</sequence>
<evidence type="ECO:0000256" key="2">
    <source>
        <dbReference type="ARBA" id="ARBA00023295"/>
    </source>
</evidence>
<evidence type="ECO:0000259" key="3">
    <source>
        <dbReference type="Pfam" id="PF01156"/>
    </source>
</evidence>
<gene>
    <name evidence="4" type="ORF">ABC974_16555</name>
</gene>
<dbReference type="InterPro" id="IPR036452">
    <property type="entry name" value="Ribo_hydro-like"/>
</dbReference>
<keyword evidence="5" id="KW-1185">Reference proteome</keyword>
<dbReference type="RefSeq" id="WP_343887451.1">
    <property type="nucleotide sequence ID" value="NZ_BAAAEH010000003.1"/>
</dbReference>
<comment type="caution">
    <text evidence="4">The sequence shown here is derived from an EMBL/GenBank/DDBJ whole genome shotgun (WGS) entry which is preliminary data.</text>
</comment>
<evidence type="ECO:0000256" key="1">
    <source>
        <dbReference type="ARBA" id="ARBA00022801"/>
    </source>
</evidence>
<dbReference type="PANTHER" id="PTHR12304:SF46">
    <property type="entry name" value="INOSINE-ADENOSINE-GUANOSINE-NUCLEOSIDE HYDROLASE"/>
    <property type="match status" value="1"/>
</dbReference>
<reference evidence="4 5" key="1">
    <citation type="submission" date="2024-05" db="EMBL/GenBank/DDBJ databases">
        <authorList>
            <person name="Liu Q."/>
            <person name="Xin Y.-H."/>
        </authorList>
    </citation>
    <scope>NUCLEOTIDE SEQUENCE [LARGE SCALE GENOMIC DNA]</scope>
    <source>
        <strain evidence="4 5">CGMCC 1.10181</strain>
    </source>
</reference>
<dbReference type="InterPro" id="IPR023186">
    <property type="entry name" value="IUNH"/>
</dbReference>
<dbReference type="InterPro" id="IPR001910">
    <property type="entry name" value="Inosine/uridine_hydrolase_dom"/>
</dbReference>
<name>A0ABU9Y627_9SPHN</name>
<protein>
    <submittedName>
        <fullName evidence="4">Nucleoside hydrolase</fullName>
    </submittedName>
</protein>
<dbReference type="SUPFAM" id="SSF53590">
    <property type="entry name" value="Nucleoside hydrolase"/>
    <property type="match status" value="1"/>
</dbReference>
<keyword evidence="1 4" id="KW-0378">Hydrolase</keyword>
<dbReference type="PANTHER" id="PTHR12304">
    <property type="entry name" value="INOSINE-URIDINE PREFERRING NUCLEOSIDE HYDROLASE"/>
    <property type="match status" value="1"/>
</dbReference>